<keyword evidence="1" id="KW-1133">Transmembrane helix</keyword>
<proteinExistence type="predicted"/>
<gene>
    <name evidence="2" type="ORF">TSOC_002524</name>
</gene>
<accession>A0A2J8ADW6</accession>
<comment type="caution">
    <text evidence="2">The sequence shown here is derived from an EMBL/GenBank/DDBJ whole genome shotgun (WGS) entry which is preliminary data.</text>
</comment>
<keyword evidence="1" id="KW-0812">Transmembrane</keyword>
<evidence type="ECO:0000313" key="3">
    <source>
        <dbReference type="Proteomes" id="UP000236333"/>
    </source>
</evidence>
<name>A0A2J8ADW6_9CHLO</name>
<evidence type="ECO:0000313" key="2">
    <source>
        <dbReference type="EMBL" id="PNH10721.1"/>
    </source>
</evidence>
<feature type="transmembrane region" description="Helical" evidence="1">
    <location>
        <begin position="15"/>
        <end position="33"/>
    </location>
</feature>
<dbReference type="EMBL" id="PGGS01000048">
    <property type="protein sequence ID" value="PNH10721.1"/>
    <property type="molecule type" value="Genomic_DNA"/>
</dbReference>
<reference evidence="2 3" key="1">
    <citation type="journal article" date="2017" name="Mol. Biol. Evol.">
        <title>The 4-celled Tetrabaena socialis nuclear genome reveals the essential components for genetic control of cell number at the origin of multicellularity in the volvocine lineage.</title>
        <authorList>
            <person name="Featherston J."/>
            <person name="Arakaki Y."/>
            <person name="Hanschen E.R."/>
            <person name="Ferris P.J."/>
            <person name="Michod R.E."/>
            <person name="Olson B.J.S.C."/>
            <person name="Nozaki H."/>
            <person name="Durand P.M."/>
        </authorList>
    </citation>
    <scope>NUCLEOTIDE SEQUENCE [LARGE SCALE GENOMIC DNA]</scope>
    <source>
        <strain evidence="2 3">NIES-571</strain>
    </source>
</reference>
<organism evidence="2 3">
    <name type="scientific">Tetrabaena socialis</name>
    <dbReference type="NCBI Taxonomy" id="47790"/>
    <lineage>
        <taxon>Eukaryota</taxon>
        <taxon>Viridiplantae</taxon>
        <taxon>Chlorophyta</taxon>
        <taxon>core chlorophytes</taxon>
        <taxon>Chlorophyceae</taxon>
        <taxon>CS clade</taxon>
        <taxon>Chlamydomonadales</taxon>
        <taxon>Tetrabaenaceae</taxon>
        <taxon>Tetrabaena</taxon>
    </lineage>
</organism>
<keyword evidence="3" id="KW-1185">Reference proteome</keyword>
<protein>
    <submittedName>
        <fullName evidence="2">Uncharacterized protein</fullName>
    </submittedName>
</protein>
<sequence length="113" mass="12136">VADQAKHHGSSSVSHASHAGGFGVGLLLAASILPDFKARRAAKVEQLLVSLGSEAHLPPASSPPGRQLYSFWQRRPYLRYALHSLAAAALLLTLLAAPLHLYLRSFKRMTCPA</sequence>
<feature type="non-terminal residue" evidence="2">
    <location>
        <position position="1"/>
    </location>
</feature>
<evidence type="ECO:0000256" key="1">
    <source>
        <dbReference type="SAM" id="Phobius"/>
    </source>
</evidence>
<feature type="transmembrane region" description="Helical" evidence="1">
    <location>
        <begin position="80"/>
        <end position="103"/>
    </location>
</feature>
<dbReference type="Proteomes" id="UP000236333">
    <property type="component" value="Unassembled WGS sequence"/>
</dbReference>
<dbReference type="OrthoDB" id="418595at2759"/>
<dbReference type="AlphaFoldDB" id="A0A2J8ADW6"/>
<keyword evidence="1" id="KW-0472">Membrane</keyword>